<comment type="caution">
    <text evidence="2">The sequence shown here is derived from an EMBL/GenBank/DDBJ whole genome shotgun (WGS) entry which is preliminary data.</text>
</comment>
<evidence type="ECO:0000313" key="2">
    <source>
        <dbReference type="EMBL" id="OXA55356.1"/>
    </source>
</evidence>
<dbReference type="Pfam" id="PF00619">
    <property type="entry name" value="CARD"/>
    <property type="match status" value="1"/>
</dbReference>
<organism evidence="2 3">
    <name type="scientific">Folsomia candida</name>
    <name type="common">Springtail</name>
    <dbReference type="NCBI Taxonomy" id="158441"/>
    <lineage>
        <taxon>Eukaryota</taxon>
        <taxon>Metazoa</taxon>
        <taxon>Ecdysozoa</taxon>
        <taxon>Arthropoda</taxon>
        <taxon>Hexapoda</taxon>
        <taxon>Collembola</taxon>
        <taxon>Entomobryomorpha</taxon>
        <taxon>Isotomoidea</taxon>
        <taxon>Isotomidae</taxon>
        <taxon>Proisotominae</taxon>
        <taxon>Folsomia</taxon>
    </lineage>
</organism>
<dbReference type="Proteomes" id="UP000198287">
    <property type="component" value="Unassembled WGS sequence"/>
</dbReference>
<dbReference type="Gene3D" id="1.10.533.10">
    <property type="entry name" value="Death Domain, Fas"/>
    <property type="match status" value="1"/>
</dbReference>
<dbReference type="OMA" id="EMGIAEI"/>
<dbReference type="SUPFAM" id="SSF47986">
    <property type="entry name" value="DEATH domain"/>
    <property type="match status" value="1"/>
</dbReference>
<dbReference type="InterPro" id="IPR001315">
    <property type="entry name" value="CARD"/>
</dbReference>
<feature type="domain" description="CARD" evidence="1">
    <location>
        <begin position="6"/>
        <end position="96"/>
    </location>
</feature>
<evidence type="ECO:0000313" key="3">
    <source>
        <dbReference type="Proteomes" id="UP000198287"/>
    </source>
</evidence>
<keyword evidence="3" id="KW-1185">Reference proteome</keyword>
<sequence>MEEDGLKEVQESSIRKHLLKLTKLTRNLGKLLDKLYEYDVLDGDKVKELKCCGDDETAAHLLYEMVIPKLPDAFDLLLFSLRDTDNDRLAQLIEDTALFGGNGRRRIRRRSSASEQYTNQETRSLLVRDGEMGIAEILEDYPEYSKCGNSSLSNLSKILKISDPKQKSDNFVLEATLLLRKWVETMGAKANVVMLTALFDNEGNHEAAERIRQMFDSFIDSGFAFDFPGHFTIAGKEAKIATVLADNPSFCMYPERLFLLLTLPYDEIANFTKENSFLPNATKMLREWTLFAPDASTLDHLAARLAFNGHFCSAEKISHL</sequence>
<gene>
    <name evidence="2" type="ORF">Fcan01_08909</name>
</gene>
<protein>
    <recommendedName>
        <fullName evidence="1">CARD domain-containing protein</fullName>
    </recommendedName>
</protein>
<dbReference type="CDD" id="cd01671">
    <property type="entry name" value="CARD"/>
    <property type="match status" value="1"/>
</dbReference>
<reference evidence="2 3" key="1">
    <citation type="submission" date="2015-12" db="EMBL/GenBank/DDBJ databases">
        <title>The genome of Folsomia candida.</title>
        <authorList>
            <person name="Faddeeva A."/>
            <person name="Derks M.F."/>
            <person name="Anvar Y."/>
            <person name="Smit S."/>
            <person name="Van Straalen N."/>
            <person name="Roelofs D."/>
        </authorList>
    </citation>
    <scope>NUCLEOTIDE SEQUENCE [LARGE SCALE GENOMIC DNA]</scope>
    <source>
        <strain evidence="2 3">VU population</strain>
        <tissue evidence="2">Whole body</tissue>
    </source>
</reference>
<dbReference type="GO" id="GO:0042981">
    <property type="term" value="P:regulation of apoptotic process"/>
    <property type="evidence" value="ECO:0007669"/>
    <property type="project" value="InterPro"/>
</dbReference>
<accession>A0A226EFA1</accession>
<dbReference type="PROSITE" id="PS50209">
    <property type="entry name" value="CARD"/>
    <property type="match status" value="1"/>
</dbReference>
<dbReference type="InterPro" id="IPR011029">
    <property type="entry name" value="DEATH-like_dom_sf"/>
</dbReference>
<dbReference type="AlphaFoldDB" id="A0A226EFA1"/>
<name>A0A226EFA1_FOLCA</name>
<dbReference type="OrthoDB" id="10538381at2759"/>
<evidence type="ECO:0000259" key="1">
    <source>
        <dbReference type="PROSITE" id="PS50209"/>
    </source>
</evidence>
<proteinExistence type="predicted"/>
<dbReference type="EMBL" id="LNIX01000004">
    <property type="protein sequence ID" value="OXA55356.1"/>
    <property type="molecule type" value="Genomic_DNA"/>
</dbReference>